<accession>A0A4S8KJF5</accession>
<name>A0A4S8KJF5_DENBC</name>
<organism evidence="2 3">
    <name type="scientific">Dendrothele bispora (strain CBS 962.96)</name>
    <dbReference type="NCBI Taxonomy" id="1314807"/>
    <lineage>
        <taxon>Eukaryota</taxon>
        <taxon>Fungi</taxon>
        <taxon>Dikarya</taxon>
        <taxon>Basidiomycota</taxon>
        <taxon>Agaricomycotina</taxon>
        <taxon>Agaricomycetes</taxon>
        <taxon>Agaricomycetidae</taxon>
        <taxon>Agaricales</taxon>
        <taxon>Agaricales incertae sedis</taxon>
        <taxon>Dendrothele</taxon>
    </lineage>
</organism>
<keyword evidence="3" id="KW-1185">Reference proteome</keyword>
<reference evidence="2 3" key="1">
    <citation type="journal article" date="2019" name="Nat. Ecol. Evol.">
        <title>Megaphylogeny resolves global patterns of mushroom evolution.</title>
        <authorList>
            <person name="Varga T."/>
            <person name="Krizsan K."/>
            <person name="Foldi C."/>
            <person name="Dima B."/>
            <person name="Sanchez-Garcia M."/>
            <person name="Sanchez-Ramirez S."/>
            <person name="Szollosi G.J."/>
            <person name="Szarkandi J.G."/>
            <person name="Papp V."/>
            <person name="Albert L."/>
            <person name="Andreopoulos W."/>
            <person name="Angelini C."/>
            <person name="Antonin V."/>
            <person name="Barry K.W."/>
            <person name="Bougher N.L."/>
            <person name="Buchanan P."/>
            <person name="Buyck B."/>
            <person name="Bense V."/>
            <person name="Catcheside P."/>
            <person name="Chovatia M."/>
            <person name="Cooper J."/>
            <person name="Damon W."/>
            <person name="Desjardin D."/>
            <person name="Finy P."/>
            <person name="Geml J."/>
            <person name="Haridas S."/>
            <person name="Hughes K."/>
            <person name="Justo A."/>
            <person name="Karasinski D."/>
            <person name="Kautmanova I."/>
            <person name="Kiss B."/>
            <person name="Kocsube S."/>
            <person name="Kotiranta H."/>
            <person name="LaButti K.M."/>
            <person name="Lechner B.E."/>
            <person name="Liimatainen K."/>
            <person name="Lipzen A."/>
            <person name="Lukacs Z."/>
            <person name="Mihaltcheva S."/>
            <person name="Morgado L.N."/>
            <person name="Niskanen T."/>
            <person name="Noordeloos M.E."/>
            <person name="Ohm R.A."/>
            <person name="Ortiz-Santana B."/>
            <person name="Ovrebo C."/>
            <person name="Racz N."/>
            <person name="Riley R."/>
            <person name="Savchenko A."/>
            <person name="Shiryaev A."/>
            <person name="Soop K."/>
            <person name="Spirin V."/>
            <person name="Szebenyi C."/>
            <person name="Tomsovsky M."/>
            <person name="Tulloss R.E."/>
            <person name="Uehling J."/>
            <person name="Grigoriev I.V."/>
            <person name="Vagvolgyi C."/>
            <person name="Papp T."/>
            <person name="Martin F.M."/>
            <person name="Miettinen O."/>
            <person name="Hibbett D.S."/>
            <person name="Nagy L.G."/>
        </authorList>
    </citation>
    <scope>NUCLEOTIDE SEQUENCE [LARGE SCALE GENOMIC DNA]</scope>
    <source>
        <strain evidence="2 3">CBS 962.96</strain>
    </source>
</reference>
<proteinExistence type="predicted"/>
<dbReference type="AlphaFoldDB" id="A0A4S8KJF5"/>
<dbReference type="OrthoDB" id="3033067at2759"/>
<evidence type="ECO:0000313" key="3">
    <source>
        <dbReference type="Proteomes" id="UP000297245"/>
    </source>
</evidence>
<feature type="non-terminal residue" evidence="2">
    <location>
        <position position="227"/>
    </location>
</feature>
<dbReference type="Proteomes" id="UP000297245">
    <property type="component" value="Unassembled WGS sequence"/>
</dbReference>
<evidence type="ECO:0000313" key="2">
    <source>
        <dbReference type="EMBL" id="THU75533.1"/>
    </source>
</evidence>
<sequence>MSQTQTPPSTSVQNSPSRNRNASRYPFFRAYARVPTSVEELEEDLPEYEFHPEQSWEIAKHFLSYIFSPTYRECTNIEEALEWYRQEVHPAVLYSSFSRRKLLREIFLSLVSPVTGDLEYTILSSAKLTAITKLRPLYAKGEIPARCINALAGFLLPIVEKCAEACGWQVTVIAGGPEPADNGRLNVISLHAGKTNAVVKQNFGEAKRTEYKEQVLPVFSSYLKQCY</sequence>
<protein>
    <submittedName>
        <fullName evidence="2">Uncharacterized protein</fullName>
    </submittedName>
</protein>
<dbReference type="EMBL" id="ML181957">
    <property type="protein sequence ID" value="THU75533.1"/>
    <property type="molecule type" value="Genomic_DNA"/>
</dbReference>
<feature type="region of interest" description="Disordered" evidence="1">
    <location>
        <begin position="1"/>
        <end position="22"/>
    </location>
</feature>
<evidence type="ECO:0000256" key="1">
    <source>
        <dbReference type="SAM" id="MobiDB-lite"/>
    </source>
</evidence>
<gene>
    <name evidence="2" type="ORF">K435DRAFT_814246</name>
</gene>